<dbReference type="Proteomes" id="UP001501578">
    <property type="component" value="Unassembled WGS sequence"/>
</dbReference>
<dbReference type="EMBL" id="BAAAHQ010000042">
    <property type="protein sequence ID" value="GAA0948495.1"/>
    <property type="molecule type" value="Genomic_DNA"/>
</dbReference>
<comment type="caution">
    <text evidence="1">The sequence shown here is derived from an EMBL/GenBank/DDBJ whole genome shotgun (WGS) entry which is preliminary data.</text>
</comment>
<reference evidence="2" key="1">
    <citation type="journal article" date="2019" name="Int. J. Syst. Evol. Microbiol.">
        <title>The Global Catalogue of Microorganisms (GCM) 10K type strain sequencing project: providing services to taxonomists for standard genome sequencing and annotation.</title>
        <authorList>
            <consortium name="The Broad Institute Genomics Platform"/>
            <consortium name="The Broad Institute Genome Sequencing Center for Infectious Disease"/>
            <person name="Wu L."/>
            <person name="Ma J."/>
        </authorList>
    </citation>
    <scope>NUCLEOTIDE SEQUENCE [LARGE SCALE GENOMIC DNA]</scope>
    <source>
        <strain evidence="2">JCM 11136</strain>
    </source>
</reference>
<evidence type="ECO:0000313" key="2">
    <source>
        <dbReference type="Proteomes" id="UP001501578"/>
    </source>
</evidence>
<proteinExistence type="predicted"/>
<organism evidence="1 2">
    <name type="scientific">Nonomuraea longicatena</name>
    <dbReference type="NCBI Taxonomy" id="83682"/>
    <lineage>
        <taxon>Bacteria</taxon>
        <taxon>Bacillati</taxon>
        <taxon>Actinomycetota</taxon>
        <taxon>Actinomycetes</taxon>
        <taxon>Streptosporangiales</taxon>
        <taxon>Streptosporangiaceae</taxon>
        <taxon>Nonomuraea</taxon>
    </lineage>
</organism>
<dbReference type="RefSeq" id="WP_343954109.1">
    <property type="nucleotide sequence ID" value="NZ_BAAAHQ010000042.1"/>
</dbReference>
<evidence type="ECO:0000313" key="1">
    <source>
        <dbReference type="EMBL" id="GAA0948495.1"/>
    </source>
</evidence>
<evidence type="ECO:0008006" key="3">
    <source>
        <dbReference type="Google" id="ProtNLM"/>
    </source>
</evidence>
<name>A0ABP4BIC0_9ACTN</name>
<gene>
    <name evidence="1" type="ORF">GCM10009560_65920</name>
</gene>
<keyword evidence="2" id="KW-1185">Reference proteome</keyword>
<accession>A0ABP4BIC0</accession>
<protein>
    <recommendedName>
        <fullName evidence="3">Transposase</fullName>
    </recommendedName>
</protein>
<sequence length="58" mass="6212">MAIGTGRIAADAIFHTDHGSNHTSHALGRLPTNLQIRRSAARTGVCHTTPWPNRSSPP</sequence>